<dbReference type="PROSITE" id="PS50878">
    <property type="entry name" value="RT_POL"/>
    <property type="match status" value="1"/>
</dbReference>
<dbReference type="Gene3D" id="3.30.70.270">
    <property type="match status" value="1"/>
</dbReference>
<dbReference type="InterPro" id="IPR052055">
    <property type="entry name" value="Hepadnavirus_pol/RT"/>
</dbReference>
<dbReference type="SUPFAM" id="SSF47823">
    <property type="entry name" value="lambda integrase-like, N-terminal domain"/>
    <property type="match status" value="1"/>
</dbReference>
<dbReference type="Gene3D" id="1.10.443.10">
    <property type="entry name" value="Intergrase catalytic core"/>
    <property type="match status" value="1"/>
</dbReference>
<dbReference type="InterPro" id="IPR010998">
    <property type="entry name" value="Integrase_recombinase_N"/>
</dbReference>
<feature type="domain" description="Reverse transcriptase" evidence="3">
    <location>
        <begin position="1"/>
        <end position="137"/>
    </location>
</feature>
<gene>
    <name evidence="4" type="ORF">V1264_018463</name>
</gene>
<dbReference type="Proteomes" id="UP001374579">
    <property type="component" value="Unassembled WGS sequence"/>
</dbReference>
<accession>A0AAN9GDG4</accession>
<feature type="compositionally biased region" description="Low complexity" evidence="2">
    <location>
        <begin position="467"/>
        <end position="479"/>
    </location>
</feature>
<feature type="region of interest" description="Disordered" evidence="2">
    <location>
        <begin position="436"/>
        <end position="505"/>
    </location>
</feature>
<proteinExistence type="predicted"/>
<organism evidence="4 5">
    <name type="scientific">Littorina saxatilis</name>
    <dbReference type="NCBI Taxonomy" id="31220"/>
    <lineage>
        <taxon>Eukaryota</taxon>
        <taxon>Metazoa</taxon>
        <taxon>Spiralia</taxon>
        <taxon>Lophotrochozoa</taxon>
        <taxon>Mollusca</taxon>
        <taxon>Gastropoda</taxon>
        <taxon>Caenogastropoda</taxon>
        <taxon>Littorinimorpha</taxon>
        <taxon>Littorinoidea</taxon>
        <taxon>Littorinidae</taxon>
        <taxon>Littorina</taxon>
    </lineage>
</organism>
<dbReference type="GO" id="GO:0006310">
    <property type="term" value="P:DNA recombination"/>
    <property type="evidence" value="ECO:0007669"/>
    <property type="project" value="InterPro"/>
</dbReference>
<keyword evidence="5" id="KW-1185">Reference proteome</keyword>
<protein>
    <recommendedName>
        <fullName evidence="3">Reverse transcriptase domain-containing protein</fullName>
    </recommendedName>
</protein>
<dbReference type="GO" id="GO:0015074">
    <property type="term" value="P:DNA integration"/>
    <property type="evidence" value="ECO:0007669"/>
    <property type="project" value="InterPro"/>
</dbReference>
<dbReference type="InterPro" id="IPR013762">
    <property type="entry name" value="Integrase-like_cat_sf"/>
</dbReference>
<evidence type="ECO:0000256" key="2">
    <source>
        <dbReference type="SAM" id="MobiDB-lite"/>
    </source>
</evidence>
<evidence type="ECO:0000259" key="3">
    <source>
        <dbReference type="PROSITE" id="PS50878"/>
    </source>
</evidence>
<evidence type="ECO:0000256" key="1">
    <source>
        <dbReference type="ARBA" id="ARBA00023125"/>
    </source>
</evidence>
<dbReference type="EMBL" id="JBAMIC010000008">
    <property type="protein sequence ID" value="KAK7103594.1"/>
    <property type="molecule type" value="Genomic_DNA"/>
</dbReference>
<dbReference type="CDD" id="cd09275">
    <property type="entry name" value="RNase_HI_RT_DIRS1"/>
    <property type="match status" value="1"/>
</dbReference>
<name>A0AAN9GDG4_9CAEN</name>
<dbReference type="CDD" id="cd03714">
    <property type="entry name" value="RT_DIRS1"/>
    <property type="match status" value="1"/>
</dbReference>
<dbReference type="PANTHER" id="PTHR33050:SF7">
    <property type="entry name" value="RIBONUCLEASE H"/>
    <property type="match status" value="1"/>
</dbReference>
<dbReference type="AlphaFoldDB" id="A0AAN9GDG4"/>
<evidence type="ECO:0000313" key="4">
    <source>
        <dbReference type="EMBL" id="KAK7103594.1"/>
    </source>
</evidence>
<dbReference type="InterPro" id="IPR000477">
    <property type="entry name" value="RT_dom"/>
</dbReference>
<sequence>METPASVREALRPGDWATSIDLTDAYFHVLMHSADRKWLRFRWGERIFQFRALPFGLSLSPWVFMMVVRQLCALVRQEGVRLRAYLDDWLILHQNQFLCSTHTHRVLSLASQLGFSVNVGKSELEPSQRFTYLGIEFDTVEWSVRPAQKRVDKLQALIRALLGENVAAARELYSILGQMESMASLVPLGRVHKRPFQAALQARWDQATQAWSCRVELGDWFRSTTGVWLLPWVSQGVPITPPAPENDLFTDASQTGWGAHLADQTAAGVWDVSQGSLHINVLELEAVALGLRAFLPSLVNSHVRVHTDNTTVAAYLNRQGGTRSQVLSDRACRLLMWCSTQHIRLSATYLRGKLNVLADALSRGDKILHSEWTLSHQALERLWAQVDKPCIDLFATRFSARLPLFVSPFPDPQAWAAGGRTRDGLVESGGLRVSSFLHSGQGNKESRSRKASARAGGSSLAQPALVSRSGASGGSSAHSARSKEGRTFAASVRHSPHKPANAAASRVGAIRDSLLRAGASVSTLKLVQNAHRDSTNSVYASHWSSWSKWCLENSVDPLAPRSMQVANHLSWLADQGGSPSSLRVRRSAIASTLRQLGHKVNLSGVISGVIKGASLKLARDKTQLPAWDLFLVLRFLASEEFEPIHLASLANVTHKTLFLVLLATARRGSEVHALSGMANDISREKDGSFSLKFRPNFLAKNQKPGQPSPLIRIPPLSTILAPGDEDVFNCPVRALSSYLSRTQPIRSMSQKLLFISLNTARGKDISKVTLTKWVSSTIRNAYIWWQRQLGDTRMVLPLTAARTHEARAWSSSLAVFRSGRLSEVLESAYWRSEDVFINFYLREVAGIRQDGSSALPSLVAAGQVLVD</sequence>
<dbReference type="Gene3D" id="3.10.10.10">
    <property type="entry name" value="HIV Type 1 Reverse Transcriptase, subunit A, domain 1"/>
    <property type="match status" value="1"/>
</dbReference>
<dbReference type="Gene3D" id="1.10.150.130">
    <property type="match status" value="1"/>
</dbReference>
<comment type="caution">
    <text evidence="4">The sequence shown here is derived from an EMBL/GenBank/DDBJ whole genome shotgun (WGS) entry which is preliminary data.</text>
</comment>
<dbReference type="SUPFAM" id="SSF56672">
    <property type="entry name" value="DNA/RNA polymerases"/>
    <property type="match status" value="1"/>
</dbReference>
<dbReference type="Pfam" id="PF00078">
    <property type="entry name" value="RVT_1"/>
    <property type="match status" value="1"/>
</dbReference>
<keyword evidence="1" id="KW-0238">DNA-binding</keyword>
<reference evidence="4 5" key="1">
    <citation type="submission" date="2024-02" db="EMBL/GenBank/DDBJ databases">
        <title>Chromosome-scale genome assembly of the rough periwinkle Littorina saxatilis.</title>
        <authorList>
            <person name="De Jode A."/>
            <person name="Faria R."/>
            <person name="Formenti G."/>
            <person name="Sims Y."/>
            <person name="Smith T.P."/>
            <person name="Tracey A."/>
            <person name="Wood J.M.D."/>
            <person name="Zagrodzka Z.B."/>
            <person name="Johannesson K."/>
            <person name="Butlin R.K."/>
            <person name="Leder E.H."/>
        </authorList>
    </citation>
    <scope>NUCLEOTIDE SEQUENCE [LARGE SCALE GENOMIC DNA]</scope>
    <source>
        <strain evidence="4">Snail1</strain>
        <tissue evidence="4">Muscle</tissue>
    </source>
</reference>
<dbReference type="GO" id="GO:0003677">
    <property type="term" value="F:DNA binding"/>
    <property type="evidence" value="ECO:0007669"/>
    <property type="project" value="UniProtKB-KW"/>
</dbReference>
<dbReference type="InterPro" id="IPR043502">
    <property type="entry name" value="DNA/RNA_pol_sf"/>
</dbReference>
<dbReference type="PANTHER" id="PTHR33050">
    <property type="entry name" value="REVERSE TRANSCRIPTASE DOMAIN-CONTAINING PROTEIN"/>
    <property type="match status" value="1"/>
</dbReference>
<evidence type="ECO:0000313" key="5">
    <source>
        <dbReference type="Proteomes" id="UP001374579"/>
    </source>
</evidence>
<dbReference type="InterPro" id="IPR043128">
    <property type="entry name" value="Rev_trsase/Diguanyl_cyclase"/>
</dbReference>